<evidence type="ECO:0000313" key="1">
    <source>
        <dbReference type="EMBL" id="KNZ60413.1"/>
    </source>
</evidence>
<gene>
    <name evidence="1" type="ORF">VP01_15588g1</name>
</gene>
<dbReference type="VEuPathDB" id="FungiDB:VP01_15588g1"/>
<dbReference type="Proteomes" id="UP000037035">
    <property type="component" value="Unassembled WGS sequence"/>
</dbReference>
<reference evidence="1 2" key="1">
    <citation type="submission" date="2015-08" db="EMBL/GenBank/DDBJ databases">
        <title>Next Generation Sequencing and Analysis of the Genome of Puccinia sorghi L Schw, the Causal Agent of Maize Common Rust.</title>
        <authorList>
            <person name="Rochi L."/>
            <person name="Burguener G."/>
            <person name="Darino M."/>
            <person name="Turjanski A."/>
            <person name="Kreff E."/>
            <person name="Dieguez M.J."/>
            <person name="Sacco F."/>
        </authorList>
    </citation>
    <scope>NUCLEOTIDE SEQUENCE [LARGE SCALE GENOMIC DNA]</scope>
    <source>
        <strain evidence="1 2">RO10H11247</strain>
    </source>
</reference>
<accession>A0A0L6VI37</accession>
<dbReference type="AlphaFoldDB" id="A0A0L6VI37"/>
<organism evidence="1 2">
    <name type="scientific">Puccinia sorghi</name>
    <dbReference type="NCBI Taxonomy" id="27349"/>
    <lineage>
        <taxon>Eukaryota</taxon>
        <taxon>Fungi</taxon>
        <taxon>Dikarya</taxon>
        <taxon>Basidiomycota</taxon>
        <taxon>Pucciniomycotina</taxon>
        <taxon>Pucciniomycetes</taxon>
        <taxon>Pucciniales</taxon>
        <taxon>Pucciniaceae</taxon>
        <taxon>Puccinia</taxon>
    </lineage>
</organism>
<sequence>MNVFQVSLMSICEYLSEHTLDRLEVSDVHYVNFSWDELLSSPYNKWFSIMVLTGVVDP</sequence>
<name>A0A0L6VI37_9BASI</name>
<protein>
    <submittedName>
        <fullName evidence="1">Uncharacterized protein</fullName>
    </submittedName>
</protein>
<proteinExistence type="predicted"/>
<comment type="caution">
    <text evidence="1">The sequence shown here is derived from an EMBL/GenBank/DDBJ whole genome shotgun (WGS) entry which is preliminary data.</text>
</comment>
<dbReference type="EMBL" id="LAVV01006206">
    <property type="protein sequence ID" value="KNZ60413.1"/>
    <property type="molecule type" value="Genomic_DNA"/>
</dbReference>
<keyword evidence="2" id="KW-1185">Reference proteome</keyword>
<evidence type="ECO:0000313" key="2">
    <source>
        <dbReference type="Proteomes" id="UP000037035"/>
    </source>
</evidence>